<keyword evidence="6" id="KW-1185">Reference proteome</keyword>
<dbReference type="Pfam" id="PF01627">
    <property type="entry name" value="Hpt"/>
    <property type="match status" value="1"/>
</dbReference>
<evidence type="ECO:0000313" key="5">
    <source>
        <dbReference type="EMBL" id="MBU8545020.1"/>
    </source>
</evidence>
<dbReference type="InterPro" id="IPR000014">
    <property type="entry name" value="PAS"/>
</dbReference>
<keyword evidence="2" id="KW-0812">Transmembrane</keyword>
<proteinExistence type="predicted"/>
<dbReference type="PROSITE" id="PS50894">
    <property type="entry name" value="HPT"/>
    <property type="match status" value="1"/>
</dbReference>
<evidence type="ECO:0000313" key="6">
    <source>
        <dbReference type="Proteomes" id="UP000689967"/>
    </source>
</evidence>
<organism evidence="5 6">
    <name type="scientific">Falsiroseomonas oleicola</name>
    <dbReference type="NCBI Taxonomy" id="2801474"/>
    <lineage>
        <taxon>Bacteria</taxon>
        <taxon>Pseudomonadati</taxon>
        <taxon>Pseudomonadota</taxon>
        <taxon>Alphaproteobacteria</taxon>
        <taxon>Acetobacterales</taxon>
        <taxon>Roseomonadaceae</taxon>
        <taxon>Falsiroseomonas</taxon>
    </lineage>
</organism>
<evidence type="ECO:0000256" key="3">
    <source>
        <dbReference type="SAM" id="SignalP"/>
    </source>
</evidence>
<feature type="transmembrane region" description="Helical" evidence="2">
    <location>
        <begin position="30"/>
        <end position="49"/>
    </location>
</feature>
<dbReference type="Proteomes" id="UP000689967">
    <property type="component" value="Unassembled WGS sequence"/>
</dbReference>
<name>A0ABS6HCH7_9PROT</name>
<accession>A0ABS6HCH7</accession>
<keyword evidence="3" id="KW-0732">Signal</keyword>
<dbReference type="InterPro" id="IPR008207">
    <property type="entry name" value="Sig_transdc_His_kin_Hpt_dom"/>
</dbReference>
<gene>
    <name evidence="5" type="ORF">JJQ90_14970</name>
</gene>
<dbReference type="EMBL" id="JAERQM010000004">
    <property type="protein sequence ID" value="MBU8545020.1"/>
    <property type="molecule type" value="Genomic_DNA"/>
</dbReference>
<feature type="modified residue" description="Phosphohistidine" evidence="1">
    <location>
        <position position="241"/>
    </location>
</feature>
<keyword evidence="2" id="KW-1133">Transmembrane helix</keyword>
<keyword evidence="1" id="KW-0597">Phosphoprotein</keyword>
<keyword evidence="2" id="KW-0472">Membrane</keyword>
<dbReference type="CDD" id="cd00130">
    <property type="entry name" value="PAS"/>
    <property type="match status" value="1"/>
</dbReference>
<feature type="signal peptide" evidence="3">
    <location>
        <begin position="1"/>
        <end position="20"/>
    </location>
</feature>
<protein>
    <submittedName>
        <fullName evidence="5">PAS-domain containing protein</fullName>
    </submittedName>
</protein>
<reference evidence="5 6" key="1">
    <citation type="submission" date="2021-01" db="EMBL/GenBank/DDBJ databases">
        <title>Roseomonas sp. nov, a bacterium isolated from an oil production mixture in Yumen Oilfield.</title>
        <authorList>
            <person name="Wu D."/>
        </authorList>
    </citation>
    <scope>NUCLEOTIDE SEQUENCE [LARGE SCALE GENOMIC DNA]</scope>
    <source>
        <strain evidence="5 6">ROY-5-3</strain>
    </source>
</reference>
<feature type="chain" id="PRO_5047212747" evidence="3">
    <location>
        <begin position="21"/>
        <end position="289"/>
    </location>
</feature>
<sequence length="289" mass="31221">MLALPLWLAALSLMPRPALAQAVALWPTASWMAGGLLALLCALGLLVVLRMAHQLREMRREAAALAAGNVDLRLLAERAETKARQLDAAIAAMSDGFMATDSDLRLVGWNSRFADYAGLPRHGLRIGMPMEEVLRLQAEAGEFGLVDPDAEAARRIAVLRDGPLLERWVRRRPDGSRLELRRAPLPGGGYVTLYTPLAEDRADRSIDSLAEAFRQEWADRMPRLVAAATRGDAPAARDLAHALRGIAANAGWPAAADLLAQVEAVALAGDAPELRRLTCKLPVEAPRST</sequence>
<dbReference type="RefSeq" id="WP_216876748.1">
    <property type="nucleotide sequence ID" value="NZ_JAERQM010000004.1"/>
</dbReference>
<evidence type="ECO:0000259" key="4">
    <source>
        <dbReference type="PROSITE" id="PS50894"/>
    </source>
</evidence>
<evidence type="ECO:0000256" key="1">
    <source>
        <dbReference type="PROSITE-ProRule" id="PRU00110"/>
    </source>
</evidence>
<dbReference type="Pfam" id="PF12860">
    <property type="entry name" value="PAS_7"/>
    <property type="match status" value="1"/>
</dbReference>
<evidence type="ECO:0000256" key="2">
    <source>
        <dbReference type="SAM" id="Phobius"/>
    </source>
</evidence>
<feature type="domain" description="HPt" evidence="4">
    <location>
        <begin position="202"/>
        <end position="289"/>
    </location>
</feature>
<comment type="caution">
    <text evidence="5">The sequence shown here is derived from an EMBL/GenBank/DDBJ whole genome shotgun (WGS) entry which is preliminary data.</text>
</comment>